<comment type="similarity">
    <text evidence="1">Belongs to the ATP-dependent AMP-binding enzyme family.</text>
</comment>
<dbReference type="eggNOG" id="COG0365">
    <property type="taxonomic scope" value="Bacteria"/>
</dbReference>
<evidence type="ECO:0000256" key="2">
    <source>
        <dbReference type="ARBA" id="ARBA00022598"/>
    </source>
</evidence>
<dbReference type="GO" id="GO:0005524">
    <property type="term" value="F:ATP binding"/>
    <property type="evidence" value="ECO:0007669"/>
    <property type="project" value="UniProtKB-KW"/>
</dbReference>
<dbReference type="PANTHER" id="PTHR43605">
    <property type="entry name" value="ACYL-COENZYME A SYNTHETASE"/>
    <property type="match status" value="1"/>
</dbReference>
<name>Q3A566_SYNC1</name>
<evidence type="ECO:0000259" key="5">
    <source>
        <dbReference type="Pfam" id="PF00501"/>
    </source>
</evidence>
<proteinExistence type="inferred from homology"/>
<dbReference type="EMBL" id="CP000142">
    <property type="protein sequence ID" value="ABA88491.1"/>
    <property type="molecule type" value="Genomic_DNA"/>
</dbReference>
<evidence type="ECO:0000259" key="6">
    <source>
        <dbReference type="Pfam" id="PF13193"/>
    </source>
</evidence>
<evidence type="ECO:0000256" key="4">
    <source>
        <dbReference type="ARBA" id="ARBA00022840"/>
    </source>
</evidence>
<dbReference type="InterPro" id="IPR025110">
    <property type="entry name" value="AMP-bd_C"/>
</dbReference>
<evidence type="ECO:0000256" key="1">
    <source>
        <dbReference type="ARBA" id="ARBA00006432"/>
    </source>
</evidence>
<dbReference type="Gene3D" id="3.40.50.12780">
    <property type="entry name" value="N-terminal domain of ligase-like"/>
    <property type="match status" value="1"/>
</dbReference>
<dbReference type="OrthoDB" id="9799237at2"/>
<sequence>MSCLLDRFVNRTEFNSYKDFKSHLNIKIPDNFNFAYDVVDVYAAEQPEKRALVWCDDHGNDRTFTFGDLKHYSDKAANLFRSYGIKKGDHVMLILKGRYEFWFCLLGLHKIGAIATPATHMLTSKDIKYRVEVASIPMIVSVADDGLVEHIEEGQRQTGDRIRHKLILGEPRDGWLDFKSELEKASADFVRPEGNENTCNDDTCLAYFSSGTTGYPKLIHHDMIYPLGHILTAKYWQNNMDDGLHYTVADTGWAKVVWGKIYGQWLCGSAVFVYDYDKFNAASMAAMAARYGVTTFCAPPTIYRFLIKEDLSQYDFSGLKYCVVAGEPLNPEVYERFLKYTGLKLMEAYGQTELVVTIATWPWMEPKPGSMGKPCPLYDIDLLNAEGRPCDVGEEGEIVINTKSGRPLGLFPGYFRDEDKTAEVWYDGYYHTGDMAWRDEDGYYWFVGRADDVIKSSGYRIGPFEVESALMEHPAVMECAITGVPDPDRGQVVKATIVLTKDFTADDTLKEKLQNHVKNVTAPYKYPRIIEFVPELPKTISGKIRRVEIREKDDDRI</sequence>
<reference evidence="8" key="1">
    <citation type="submission" date="2005-10" db="EMBL/GenBank/DDBJ databases">
        <title>Complete sequence of Pelobacter carbinolicus DSM 2380.</title>
        <authorList>
            <person name="Copeland A."/>
            <person name="Lucas S."/>
            <person name="Lapidus A."/>
            <person name="Barry K."/>
            <person name="Detter J.C."/>
            <person name="Glavina T."/>
            <person name="Hammon N."/>
            <person name="Israni S."/>
            <person name="Pitluck S."/>
            <person name="Chertkov O."/>
            <person name="Schmutz J."/>
            <person name="Larimer F."/>
            <person name="Land M."/>
            <person name="Kyrpides N."/>
            <person name="Ivanova N."/>
            <person name="Richardson P."/>
        </authorList>
    </citation>
    <scope>NUCLEOTIDE SEQUENCE [LARGE SCALE GENOMIC DNA]</scope>
    <source>
        <strain evidence="8">DSM 2380 / NBRC 103641 / GraBd1</strain>
    </source>
</reference>
<keyword evidence="4" id="KW-0067">ATP-binding</keyword>
<dbReference type="RefSeq" id="WP_011340965.1">
    <property type="nucleotide sequence ID" value="NC_007498.2"/>
</dbReference>
<evidence type="ECO:0000256" key="3">
    <source>
        <dbReference type="ARBA" id="ARBA00022741"/>
    </source>
</evidence>
<gene>
    <name evidence="7" type="ordered locus">Pcar_1242</name>
</gene>
<keyword evidence="8" id="KW-1185">Reference proteome</keyword>
<dbReference type="GO" id="GO:0015645">
    <property type="term" value="F:fatty acid ligase activity"/>
    <property type="evidence" value="ECO:0007669"/>
    <property type="project" value="TreeGrafter"/>
</dbReference>
<evidence type="ECO:0000313" key="7">
    <source>
        <dbReference type="EMBL" id="ABA88491.1"/>
    </source>
</evidence>
<reference evidence="7 8" key="2">
    <citation type="journal article" date="2012" name="BMC Genomics">
        <title>The genome of Pelobacter carbinolicus reveals surprising metabolic capabilities and physiological features.</title>
        <authorList>
            <person name="Aklujkar M."/>
            <person name="Haveman S.A."/>
            <person name="Didonato R.Jr."/>
            <person name="Chertkov O."/>
            <person name="Han C.S."/>
            <person name="Land M.L."/>
            <person name="Brown P."/>
            <person name="Lovley D.R."/>
        </authorList>
    </citation>
    <scope>NUCLEOTIDE SEQUENCE [LARGE SCALE GENOMIC DNA]</scope>
    <source>
        <strain evidence="8">DSM 2380 / NBRC 103641 / GraBd1</strain>
    </source>
</reference>
<dbReference type="AlphaFoldDB" id="Q3A566"/>
<protein>
    <submittedName>
        <fullName evidence="7">Medium-chain acyl-CoA synthetase</fullName>
    </submittedName>
</protein>
<dbReference type="SUPFAM" id="SSF56801">
    <property type="entry name" value="Acetyl-CoA synthetase-like"/>
    <property type="match status" value="1"/>
</dbReference>
<evidence type="ECO:0000313" key="8">
    <source>
        <dbReference type="Proteomes" id="UP000002534"/>
    </source>
</evidence>
<dbReference type="Gene3D" id="3.30.300.30">
    <property type="match status" value="1"/>
</dbReference>
<keyword evidence="3" id="KW-0547">Nucleotide-binding</keyword>
<accession>Q3A566</accession>
<dbReference type="GO" id="GO:0004321">
    <property type="term" value="F:fatty-acyl-CoA synthase activity"/>
    <property type="evidence" value="ECO:0007669"/>
    <property type="project" value="TreeGrafter"/>
</dbReference>
<dbReference type="HOGENOM" id="CLU_000022_59_10_7"/>
<feature type="domain" description="AMP-binding enzyme C-terminal" evidence="6">
    <location>
        <begin position="465"/>
        <end position="543"/>
    </location>
</feature>
<dbReference type="STRING" id="338963.Pcar_1242"/>
<dbReference type="GO" id="GO:0016405">
    <property type="term" value="F:CoA-ligase activity"/>
    <property type="evidence" value="ECO:0007669"/>
    <property type="project" value="UniProtKB-ARBA"/>
</dbReference>
<dbReference type="GO" id="GO:0006637">
    <property type="term" value="P:acyl-CoA metabolic process"/>
    <property type="evidence" value="ECO:0007669"/>
    <property type="project" value="TreeGrafter"/>
</dbReference>
<feature type="domain" description="AMP-dependent synthetase/ligase" evidence="5">
    <location>
        <begin position="42"/>
        <end position="415"/>
    </location>
</feature>
<dbReference type="Pfam" id="PF00501">
    <property type="entry name" value="AMP-binding"/>
    <property type="match status" value="1"/>
</dbReference>
<dbReference type="KEGG" id="pca:Pcar_1242"/>
<keyword evidence="2" id="KW-0436">Ligase</keyword>
<organism evidence="7 8">
    <name type="scientific">Syntrophotalea carbinolica (strain DSM 2380 / NBRC 103641 / GraBd1)</name>
    <name type="common">Pelobacter carbinolicus</name>
    <dbReference type="NCBI Taxonomy" id="338963"/>
    <lineage>
        <taxon>Bacteria</taxon>
        <taxon>Pseudomonadati</taxon>
        <taxon>Thermodesulfobacteriota</taxon>
        <taxon>Desulfuromonadia</taxon>
        <taxon>Desulfuromonadales</taxon>
        <taxon>Syntrophotaleaceae</taxon>
        <taxon>Syntrophotalea</taxon>
    </lineage>
</organism>
<dbReference type="InterPro" id="IPR051087">
    <property type="entry name" value="Mitochondrial_ACSM"/>
</dbReference>
<dbReference type="Pfam" id="PF13193">
    <property type="entry name" value="AMP-binding_C"/>
    <property type="match status" value="1"/>
</dbReference>
<dbReference type="InterPro" id="IPR000873">
    <property type="entry name" value="AMP-dep_synth/lig_dom"/>
</dbReference>
<dbReference type="Proteomes" id="UP000002534">
    <property type="component" value="Chromosome"/>
</dbReference>
<dbReference type="InterPro" id="IPR042099">
    <property type="entry name" value="ANL_N_sf"/>
</dbReference>
<dbReference type="PANTHER" id="PTHR43605:SF10">
    <property type="entry name" value="ACYL-COA SYNTHETASE MEDIUM CHAIN FAMILY MEMBER 3"/>
    <property type="match status" value="1"/>
</dbReference>
<dbReference type="FunFam" id="3.30.300.30:FF:000005">
    <property type="entry name" value="Acyl-coenzyme A synthetase ACSM5, mitochondrial"/>
    <property type="match status" value="1"/>
</dbReference>
<dbReference type="GO" id="GO:0006633">
    <property type="term" value="P:fatty acid biosynthetic process"/>
    <property type="evidence" value="ECO:0007669"/>
    <property type="project" value="TreeGrafter"/>
</dbReference>
<dbReference type="InterPro" id="IPR045851">
    <property type="entry name" value="AMP-bd_C_sf"/>
</dbReference>